<dbReference type="InterPro" id="IPR050923">
    <property type="entry name" value="Cell_Proc_Reg/RNA_Proc"/>
</dbReference>
<dbReference type="PANTHER" id="PTHR23308">
    <property type="entry name" value="NUCLEAR INHIBITOR OF PROTEIN PHOSPHATASE-1"/>
    <property type="match status" value="1"/>
</dbReference>
<protein>
    <submittedName>
        <fullName evidence="2">FHA domain-containing protein</fullName>
    </submittedName>
</protein>
<proteinExistence type="predicted"/>
<evidence type="ECO:0000313" key="2">
    <source>
        <dbReference type="EMBL" id="NDW21189.1"/>
    </source>
</evidence>
<accession>A0A6L9MSJ7</accession>
<dbReference type="InterPro" id="IPR027373">
    <property type="entry name" value="RHH_dom"/>
</dbReference>
<dbReference type="CDD" id="cd00060">
    <property type="entry name" value="FHA"/>
    <property type="match status" value="1"/>
</dbReference>
<dbReference type="InterPro" id="IPR008984">
    <property type="entry name" value="SMAD_FHA_dom_sf"/>
</dbReference>
<dbReference type="InterPro" id="IPR000253">
    <property type="entry name" value="FHA_dom"/>
</dbReference>
<dbReference type="Pfam" id="PF00498">
    <property type="entry name" value="FHA"/>
    <property type="match status" value="1"/>
</dbReference>
<dbReference type="PROSITE" id="PS50006">
    <property type="entry name" value="FHA_DOMAIN"/>
    <property type="match status" value="1"/>
</dbReference>
<sequence length="167" mass="19342">MSHRSLRIGSSVTSLALEPAFWEEVDRRSDALGISWQEYVRQLLDEPTQIKNRAANIKQHLLVTLRDEKTALSTESETWIINCQDNEFEVETHQQRILVGRDKSNDIVIDDKQVSRKHLLFVFDDLHWWVLDLKSKNGTFLNGVEVVSKRLKRGDTVTTGETKIIKK</sequence>
<keyword evidence="3" id="KW-1185">Reference proteome</keyword>
<dbReference type="AlphaFoldDB" id="A0A6L9MSJ7"/>
<evidence type="ECO:0000313" key="3">
    <source>
        <dbReference type="Proteomes" id="UP000478837"/>
    </source>
</evidence>
<evidence type="ECO:0000259" key="1">
    <source>
        <dbReference type="PROSITE" id="PS50006"/>
    </source>
</evidence>
<organism evidence="2 3">
    <name type="scientific">Alteromonas hispanica</name>
    <dbReference type="NCBI Taxonomy" id="315421"/>
    <lineage>
        <taxon>Bacteria</taxon>
        <taxon>Pseudomonadati</taxon>
        <taxon>Pseudomonadota</taxon>
        <taxon>Gammaproteobacteria</taxon>
        <taxon>Alteromonadales</taxon>
        <taxon>Alteromonadaceae</taxon>
        <taxon>Alteromonas/Salinimonas group</taxon>
        <taxon>Alteromonas</taxon>
    </lineage>
</organism>
<name>A0A6L9MSJ7_9ALTE</name>
<comment type="caution">
    <text evidence="2">The sequence shown here is derived from an EMBL/GenBank/DDBJ whole genome shotgun (WGS) entry which is preliminary data.</text>
</comment>
<reference evidence="2 3" key="1">
    <citation type="submission" date="2020-01" db="EMBL/GenBank/DDBJ databases">
        <title>Genomes of bacteria type strains.</title>
        <authorList>
            <person name="Chen J."/>
            <person name="Zhu S."/>
            <person name="Yang J."/>
        </authorList>
    </citation>
    <scope>NUCLEOTIDE SEQUENCE [LARGE SCALE GENOMIC DNA]</scope>
    <source>
        <strain evidence="2 3">LMG 22958</strain>
    </source>
</reference>
<dbReference type="Gene3D" id="2.60.200.20">
    <property type="match status" value="1"/>
</dbReference>
<feature type="domain" description="FHA" evidence="1">
    <location>
        <begin position="97"/>
        <end position="146"/>
    </location>
</feature>
<dbReference type="RefSeq" id="WP_163111026.1">
    <property type="nucleotide sequence ID" value="NZ_JAAAWP010000003.1"/>
</dbReference>
<dbReference type="Proteomes" id="UP000478837">
    <property type="component" value="Unassembled WGS sequence"/>
</dbReference>
<dbReference type="SMART" id="SM00240">
    <property type="entry name" value="FHA"/>
    <property type="match status" value="1"/>
</dbReference>
<dbReference type="SUPFAM" id="SSF49879">
    <property type="entry name" value="SMAD/FHA domain"/>
    <property type="match status" value="1"/>
</dbReference>
<gene>
    <name evidence="2" type="ORF">GTW09_06630</name>
</gene>
<dbReference type="Pfam" id="PF13467">
    <property type="entry name" value="RHH_4"/>
    <property type="match status" value="1"/>
</dbReference>
<dbReference type="EMBL" id="JAAAWP010000003">
    <property type="protein sequence ID" value="NDW21189.1"/>
    <property type="molecule type" value="Genomic_DNA"/>
</dbReference>